<sequence>MALAGWRIATAVCANSAKPAISQLAMRQHFKMPRLHQSMNRWMSSDPDTLAAADKELGALLRRELNHEKEEATQIGQDFKDLQKSMEDRLKMKANVLGDGMSTVEVFIKNPPPGEKVSVQFNCVSEMPGGEDSGEMDEEVAEGGEQGTEEGEMEEEPPAFKPFMVKVEKGQQKLVFNLLAFDSIVIDSVYIEGGDDSDMNQYLGPEFDSLETDLQDAFADYLAARGIDADLATWIVMFSDYKEQYEYMKWLETTAAFVKPK</sequence>
<dbReference type="Pfam" id="PF02330">
    <property type="entry name" value="MAM33"/>
    <property type="match status" value="1"/>
</dbReference>
<feature type="region of interest" description="Disordered" evidence="1">
    <location>
        <begin position="128"/>
        <end position="155"/>
    </location>
</feature>
<proteinExistence type="predicted"/>
<name>A0A7S2XZ29_9STRA</name>
<dbReference type="PANTHER" id="PTHR10826:SF1">
    <property type="entry name" value="COMPLEMENT COMPONENT 1 Q SUBCOMPONENT-BINDING PROTEIN, MITOCHONDRIAL"/>
    <property type="match status" value="1"/>
</dbReference>
<gene>
    <name evidence="2" type="ORF">FJAP1339_LOCUS9364</name>
</gene>
<feature type="compositionally biased region" description="Acidic residues" evidence="1">
    <location>
        <begin position="132"/>
        <end position="155"/>
    </location>
</feature>
<dbReference type="InterPro" id="IPR036561">
    <property type="entry name" value="MAM33_sf"/>
</dbReference>
<accession>A0A7S2XZ29</accession>
<dbReference type="GO" id="GO:0005759">
    <property type="term" value="C:mitochondrial matrix"/>
    <property type="evidence" value="ECO:0007669"/>
    <property type="project" value="InterPro"/>
</dbReference>
<dbReference type="Gene3D" id="3.10.280.10">
    <property type="entry name" value="Mitochondrial glycoprotein"/>
    <property type="match status" value="1"/>
</dbReference>
<evidence type="ECO:0000313" key="2">
    <source>
        <dbReference type="EMBL" id="CAD9869918.1"/>
    </source>
</evidence>
<evidence type="ECO:0000256" key="1">
    <source>
        <dbReference type="SAM" id="MobiDB-lite"/>
    </source>
</evidence>
<evidence type="ECO:0008006" key="3">
    <source>
        <dbReference type="Google" id="ProtNLM"/>
    </source>
</evidence>
<dbReference type="InterPro" id="IPR003428">
    <property type="entry name" value="MAM33"/>
</dbReference>
<reference evidence="2" key="1">
    <citation type="submission" date="2021-01" db="EMBL/GenBank/DDBJ databases">
        <authorList>
            <person name="Corre E."/>
            <person name="Pelletier E."/>
            <person name="Niang G."/>
            <person name="Scheremetjew M."/>
            <person name="Finn R."/>
            <person name="Kale V."/>
            <person name="Holt S."/>
            <person name="Cochrane G."/>
            <person name="Meng A."/>
            <person name="Brown T."/>
            <person name="Cohen L."/>
        </authorList>
    </citation>
    <scope>NUCLEOTIDE SEQUENCE</scope>
    <source>
        <strain evidence="2">CCMP1661</strain>
    </source>
</reference>
<dbReference type="SUPFAM" id="SSF54529">
    <property type="entry name" value="Mitochondrial glycoprotein MAM33-like"/>
    <property type="match status" value="1"/>
</dbReference>
<protein>
    <recommendedName>
        <fullName evidence="3">Mitochondrial glyco protein</fullName>
    </recommendedName>
</protein>
<dbReference type="EMBL" id="HBHR01018591">
    <property type="protein sequence ID" value="CAD9869918.1"/>
    <property type="molecule type" value="Transcribed_RNA"/>
</dbReference>
<dbReference type="AlphaFoldDB" id="A0A7S2XZ29"/>
<organism evidence="2">
    <name type="scientific">Fibrocapsa japonica</name>
    <dbReference type="NCBI Taxonomy" id="94617"/>
    <lineage>
        <taxon>Eukaryota</taxon>
        <taxon>Sar</taxon>
        <taxon>Stramenopiles</taxon>
        <taxon>Ochrophyta</taxon>
        <taxon>Raphidophyceae</taxon>
        <taxon>Chattonellales</taxon>
        <taxon>Chattonellaceae</taxon>
        <taxon>Fibrocapsa</taxon>
    </lineage>
</organism>
<dbReference type="PANTHER" id="PTHR10826">
    <property type="entry name" value="COMPLEMENT COMPONENT 1"/>
    <property type="match status" value="1"/>
</dbReference>